<reference evidence="2" key="1">
    <citation type="submission" date="2020-03" db="EMBL/GenBank/DDBJ databases">
        <title>The deep terrestrial virosphere.</title>
        <authorList>
            <person name="Holmfeldt K."/>
            <person name="Nilsson E."/>
            <person name="Simone D."/>
            <person name="Lopez-Fernandez M."/>
            <person name="Wu X."/>
            <person name="de Brujin I."/>
            <person name="Lundin D."/>
            <person name="Andersson A."/>
            <person name="Bertilsson S."/>
            <person name="Dopson M."/>
        </authorList>
    </citation>
    <scope>NUCLEOTIDE SEQUENCE</scope>
    <source>
        <strain evidence="1">MM415A02091</strain>
        <strain evidence="2">MM415B04658</strain>
    </source>
</reference>
<protein>
    <submittedName>
        <fullName evidence="2">Uncharacterized protein</fullName>
    </submittedName>
</protein>
<evidence type="ECO:0000313" key="2">
    <source>
        <dbReference type="EMBL" id="QJA92471.1"/>
    </source>
</evidence>
<proteinExistence type="predicted"/>
<accession>A0A6M3LHA7</accession>
<sequence length="98" mass="11552">MLVKHLRDDFKDPFATIVALDRDRIGLSICCPRDHFNKKRGVEIAKGRARYNCRPESPNRYVFVDNGEVYSVESMSEVIQREINIMKERAQKYFKDKV</sequence>
<organism evidence="2">
    <name type="scientific">viral metagenome</name>
    <dbReference type="NCBI Taxonomy" id="1070528"/>
    <lineage>
        <taxon>unclassified sequences</taxon>
        <taxon>metagenomes</taxon>
        <taxon>organismal metagenomes</taxon>
    </lineage>
</organism>
<dbReference type="EMBL" id="MT142076">
    <property type="protein sequence ID" value="QJA74134.1"/>
    <property type="molecule type" value="Genomic_DNA"/>
</dbReference>
<dbReference type="AlphaFoldDB" id="A0A6M3LHA7"/>
<gene>
    <name evidence="1" type="ORF">MM415A02091_0013</name>
    <name evidence="2" type="ORF">MM415B04658_0013</name>
</gene>
<dbReference type="EMBL" id="MT143069">
    <property type="protein sequence ID" value="QJA92471.1"/>
    <property type="molecule type" value="Genomic_DNA"/>
</dbReference>
<evidence type="ECO:0000313" key="1">
    <source>
        <dbReference type="EMBL" id="QJA74134.1"/>
    </source>
</evidence>
<name>A0A6M3LHA7_9ZZZZ</name>